<accession>A0ABN9X6H8</accession>
<reference evidence="1" key="1">
    <citation type="submission" date="2023-10" db="EMBL/GenBank/DDBJ databases">
        <authorList>
            <person name="Chen Y."/>
            <person name="Shah S."/>
            <person name="Dougan E. K."/>
            <person name="Thang M."/>
            <person name="Chan C."/>
        </authorList>
    </citation>
    <scope>NUCLEOTIDE SEQUENCE [LARGE SCALE GENOMIC DNA]</scope>
</reference>
<organism evidence="1 2">
    <name type="scientific">Prorocentrum cordatum</name>
    <dbReference type="NCBI Taxonomy" id="2364126"/>
    <lineage>
        <taxon>Eukaryota</taxon>
        <taxon>Sar</taxon>
        <taxon>Alveolata</taxon>
        <taxon>Dinophyceae</taxon>
        <taxon>Prorocentrales</taxon>
        <taxon>Prorocentraceae</taxon>
        <taxon>Prorocentrum</taxon>
    </lineage>
</organism>
<dbReference type="EMBL" id="CAUYUJ010019726">
    <property type="protein sequence ID" value="CAK0893266.1"/>
    <property type="molecule type" value="Genomic_DNA"/>
</dbReference>
<protein>
    <recommendedName>
        <fullName evidence="3">FACT complex subunit SSRP1</fullName>
    </recommendedName>
</protein>
<dbReference type="Proteomes" id="UP001189429">
    <property type="component" value="Unassembled WGS sequence"/>
</dbReference>
<sequence>MKGRRFSGGTLRASGTFFWHNIDKLGWETGVGKQQVKAGSLLEPTLAFFSPNARDHDFKSCFDIKNDRGEVIFFLSRLPGNARVGGPAKLRARTGPFARRRSQSRVRFSCRICGST</sequence>
<name>A0ABN9X6H8_9DINO</name>
<keyword evidence="2" id="KW-1185">Reference proteome</keyword>
<evidence type="ECO:0008006" key="3">
    <source>
        <dbReference type="Google" id="ProtNLM"/>
    </source>
</evidence>
<evidence type="ECO:0000313" key="2">
    <source>
        <dbReference type="Proteomes" id="UP001189429"/>
    </source>
</evidence>
<comment type="caution">
    <text evidence="1">The sequence shown here is derived from an EMBL/GenBank/DDBJ whole genome shotgun (WGS) entry which is preliminary data.</text>
</comment>
<evidence type="ECO:0000313" key="1">
    <source>
        <dbReference type="EMBL" id="CAK0893266.1"/>
    </source>
</evidence>
<proteinExistence type="predicted"/>
<gene>
    <name evidence="1" type="ORF">PCOR1329_LOCUS72654</name>
</gene>